<feature type="compositionally biased region" description="Basic and acidic residues" evidence="1">
    <location>
        <begin position="421"/>
        <end position="434"/>
    </location>
</feature>
<reference evidence="2" key="1">
    <citation type="submission" date="2023-10" db="EMBL/GenBank/DDBJ databases">
        <authorList>
            <person name="Chen Y."/>
            <person name="Shah S."/>
            <person name="Dougan E. K."/>
            <person name="Thang M."/>
            <person name="Chan C."/>
        </authorList>
    </citation>
    <scope>NUCLEOTIDE SEQUENCE [LARGE SCALE GENOMIC DNA]</scope>
</reference>
<evidence type="ECO:0000256" key="1">
    <source>
        <dbReference type="SAM" id="MobiDB-lite"/>
    </source>
</evidence>
<sequence length="434" mass="47262">MPLESAAAQALVATVPEGKFLALSGADMEKWIQFVADANEPTRHPELFYGSVARLLAEHMGSAVPANYADAQMRTFVIDGFRAGAEPFEGDGDTQWKDVKITPAHVAAALKVQSAAAALDKRVADGRPASGPPADGLAQAIEALAKATKDREQPKKEYLSFNLKDRLGELGLSCLPKDMIPSEESLLRLEKASKVAREQGRLHIGSAEGEDLQTSFRPSWSRTPKIDVTVGDGTFEEKLRSAMEAKKVRSMEDKTAYLGFATFYGHILDWGVKMVLTKVIAAAQLLAYQMVLTRVAEEYGGFRVCTRYDLLLRQKLARALEREENDQIGKLLGDLDRDVLADAKNIAEKRVSEVARAANKVSQSSSSQQSQATPGKGTGKGPAKSKGATHPSNVGRQVRSPARRSRSPKGGPASSWSSQKWDNKKWDKKWGAKK</sequence>
<evidence type="ECO:0000313" key="2">
    <source>
        <dbReference type="EMBL" id="CAK0796958.1"/>
    </source>
</evidence>
<dbReference type="EMBL" id="CAUYUJ010001653">
    <property type="protein sequence ID" value="CAK0796958.1"/>
    <property type="molecule type" value="Genomic_DNA"/>
</dbReference>
<name>A0ABN9PYP9_9DINO</name>
<evidence type="ECO:0000313" key="3">
    <source>
        <dbReference type="Proteomes" id="UP001189429"/>
    </source>
</evidence>
<feature type="region of interest" description="Disordered" evidence="1">
    <location>
        <begin position="357"/>
        <end position="434"/>
    </location>
</feature>
<accession>A0ABN9PYP9</accession>
<comment type="caution">
    <text evidence="2">The sequence shown here is derived from an EMBL/GenBank/DDBJ whole genome shotgun (WGS) entry which is preliminary data.</text>
</comment>
<proteinExistence type="predicted"/>
<protein>
    <submittedName>
        <fullName evidence="2">Uncharacterized protein</fullName>
    </submittedName>
</protein>
<feature type="compositionally biased region" description="Low complexity" evidence="1">
    <location>
        <begin position="362"/>
        <end position="389"/>
    </location>
</feature>
<gene>
    <name evidence="2" type="ORF">PCOR1329_LOCUS6174</name>
</gene>
<organism evidence="2 3">
    <name type="scientific">Prorocentrum cordatum</name>
    <dbReference type="NCBI Taxonomy" id="2364126"/>
    <lineage>
        <taxon>Eukaryota</taxon>
        <taxon>Sar</taxon>
        <taxon>Alveolata</taxon>
        <taxon>Dinophyceae</taxon>
        <taxon>Prorocentrales</taxon>
        <taxon>Prorocentraceae</taxon>
        <taxon>Prorocentrum</taxon>
    </lineage>
</organism>
<keyword evidence="3" id="KW-1185">Reference proteome</keyword>
<dbReference type="Proteomes" id="UP001189429">
    <property type="component" value="Unassembled WGS sequence"/>
</dbReference>